<gene>
    <name evidence="3" type="ordered locus">KSE_60620</name>
</gene>
<evidence type="ECO:0000256" key="2">
    <source>
        <dbReference type="SAM" id="Phobius"/>
    </source>
</evidence>
<feature type="transmembrane region" description="Helical" evidence="2">
    <location>
        <begin position="63"/>
        <end position="80"/>
    </location>
</feature>
<dbReference type="STRING" id="452652.KSE_60620"/>
<organism evidence="3 4">
    <name type="scientific">Kitasatospora setae (strain ATCC 33774 / DSM 43861 / JCM 3304 / KCC A-0304 / NBRC 14216 / KM-6054)</name>
    <name type="common">Streptomyces setae</name>
    <dbReference type="NCBI Taxonomy" id="452652"/>
    <lineage>
        <taxon>Bacteria</taxon>
        <taxon>Bacillati</taxon>
        <taxon>Actinomycetota</taxon>
        <taxon>Actinomycetes</taxon>
        <taxon>Kitasatosporales</taxon>
        <taxon>Streptomycetaceae</taxon>
        <taxon>Kitasatospora</taxon>
    </lineage>
</organism>
<dbReference type="Proteomes" id="UP000007076">
    <property type="component" value="Chromosome"/>
</dbReference>
<dbReference type="EMBL" id="AP010968">
    <property type="protein sequence ID" value="BAJ31828.1"/>
    <property type="molecule type" value="Genomic_DNA"/>
</dbReference>
<feature type="transmembrane region" description="Helical" evidence="2">
    <location>
        <begin position="30"/>
        <end position="51"/>
    </location>
</feature>
<evidence type="ECO:0000313" key="4">
    <source>
        <dbReference type="Proteomes" id="UP000007076"/>
    </source>
</evidence>
<sequence length="250" mass="26459">MTAPPPPRSAGNATPPLPPPPPARRPTGKWYFVAMICSFGLLTPVPFLHAAARLNRRALRIRAAVYAVLVVLLFTLNSFVPKDAQGHVTGKVGNALEGLWVLALIGLVTSACLQIAPVRREVFGLAAPPVPPPTGPGAADPAVAARLAARARREEARALAARDAVVAHELRIGRPDLTGPYDDGGLVDLNSAPAEVISAHCSLSPETAARVVRAREELGQFRTVDEVAVYAELAEGETARVKEYAVFLPK</sequence>
<accession>E4N0Z4</accession>
<dbReference type="eggNOG" id="COG1555">
    <property type="taxonomic scope" value="Bacteria"/>
</dbReference>
<dbReference type="PATRIC" id="fig|452652.3.peg.6074"/>
<evidence type="ECO:0000256" key="1">
    <source>
        <dbReference type="SAM" id="MobiDB-lite"/>
    </source>
</evidence>
<feature type="transmembrane region" description="Helical" evidence="2">
    <location>
        <begin position="100"/>
        <end position="118"/>
    </location>
</feature>
<dbReference type="RefSeq" id="WP_014139124.1">
    <property type="nucleotide sequence ID" value="NC_016109.1"/>
</dbReference>
<dbReference type="KEGG" id="ksk:KSE_60620"/>
<dbReference type="AlphaFoldDB" id="E4N0Z4"/>
<reference evidence="3 4" key="1">
    <citation type="journal article" date="2010" name="DNA Res.">
        <title>Genome sequence of Kitasatospora setae NBRC 14216T: an evolutionary snapshot of the family Streptomycetaceae.</title>
        <authorList>
            <person name="Ichikawa N."/>
            <person name="Oguchi A."/>
            <person name="Ikeda H."/>
            <person name="Ishikawa J."/>
            <person name="Kitani S."/>
            <person name="Watanabe Y."/>
            <person name="Nakamura S."/>
            <person name="Katano Y."/>
            <person name="Kishi E."/>
            <person name="Sasagawa M."/>
            <person name="Ankai A."/>
            <person name="Fukui S."/>
            <person name="Hashimoto Y."/>
            <person name="Kamata S."/>
            <person name="Otoguro M."/>
            <person name="Tanikawa S."/>
            <person name="Nihira T."/>
            <person name="Horinouchi S."/>
            <person name="Ohnishi Y."/>
            <person name="Hayakawa M."/>
            <person name="Kuzuyama T."/>
            <person name="Arisawa A."/>
            <person name="Nomoto F."/>
            <person name="Miura H."/>
            <person name="Takahashi Y."/>
            <person name="Fujita N."/>
        </authorList>
    </citation>
    <scope>NUCLEOTIDE SEQUENCE [LARGE SCALE GENOMIC DNA]</scope>
    <source>
        <strain evidence="4">ATCC 33774 / DSM 43861 / JCM 3304 / KCC A-0304 / NBRC 14216 / KM-6054</strain>
    </source>
</reference>
<protein>
    <submittedName>
        <fullName evidence="3">Uncharacterized protein</fullName>
    </submittedName>
</protein>
<dbReference type="Pfam" id="PF12836">
    <property type="entry name" value="HHH_3"/>
    <property type="match status" value="1"/>
</dbReference>
<dbReference type="InterPro" id="IPR010994">
    <property type="entry name" value="RuvA_2-like"/>
</dbReference>
<dbReference type="HOGENOM" id="CLU_070073_0_0_11"/>
<keyword evidence="2" id="KW-0812">Transmembrane</keyword>
<proteinExistence type="predicted"/>
<keyword evidence="2" id="KW-1133">Transmembrane helix</keyword>
<keyword evidence="2" id="KW-0472">Membrane</keyword>
<name>E4N0Z4_KITSK</name>
<dbReference type="SUPFAM" id="SSF47781">
    <property type="entry name" value="RuvA domain 2-like"/>
    <property type="match status" value="1"/>
</dbReference>
<feature type="region of interest" description="Disordered" evidence="1">
    <location>
        <begin position="1"/>
        <end position="22"/>
    </location>
</feature>
<keyword evidence="4" id="KW-1185">Reference proteome</keyword>
<evidence type="ECO:0000313" key="3">
    <source>
        <dbReference type="EMBL" id="BAJ31828.1"/>
    </source>
</evidence>